<sequence length="70" mass="8500">MIRCYGEFLLLNSEEQNFLSFFMVKKWNLFHMKVSDFHCFCCVMLSRFFYFFMTATDIIEAQEQSSFSFS</sequence>
<keyword evidence="2" id="KW-1185">Reference proteome</keyword>
<accession>A0A067EFF2</accession>
<protein>
    <submittedName>
        <fullName evidence="1">Uncharacterized protein</fullName>
    </submittedName>
</protein>
<name>A0A067EFF2_CITSI</name>
<reference evidence="1 2" key="1">
    <citation type="submission" date="2014-04" db="EMBL/GenBank/DDBJ databases">
        <authorList>
            <consortium name="International Citrus Genome Consortium"/>
            <person name="Gmitter F."/>
            <person name="Chen C."/>
            <person name="Farmerie W."/>
            <person name="Harkins T."/>
            <person name="Desany B."/>
            <person name="Mohiuddin M."/>
            <person name="Kodira C."/>
            <person name="Borodovsky M."/>
            <person name="Lomsadze A."/>
            <person name="Burns P."/>
            <person name="Jenkins J."/>
            <person name="Prochnik S."/>
            <person name="Shu S."/>
            <person name="Chapman J."/>
            <person name="Pitluck S."/>
            <person name="Schmutz J."/>
            <person name="Rokhsar D."/>
        </authorList>
    </citation>
    <scope>NUCLEOTIDE SEQUENCE</scope>
</reference>
<proteinExistence type="predicted"/>
<evidence type="ECO:0000313" key="2">
    <source>
        <dbReference type="Proteomes" id="UP000027120"/>
    </source>
</evidence>
<dbReference type="EMBL" id="KK785096">
    <property type="protein sequence ID" value="KDO49947.1"/>
    <property type="molecule type" value="Genomic_DNA"/>
</dbReference>
<evidence type="ECO:0000313" key="1">
    <source>
        <dbReference type="EMBL" id="KDO49947.1"/>
    </source>
</evidence>
<organism evidence="1 2">
    <name type="scientific">Citrus sinensis</name>
    <name type="common">Sweet orange</name>
    <name type="synonym">Citrus aurantium var. sinensis</name>
    <dbReference type="NCBI Taxonomy" id="2711"/>
    <lineage>
        <taxon>Eukaryota</taxon>
        <taxon>Viridiplantae</taxon>
        <taxon>Streptophyta</taxon>
        <taxon>Embryophyta</taxon>
        <taxon>Tracheophyta</taxon>
        <taxon>Spermatophyta</taxon>
        <taxon>Magnoliopsida</taxon>
        <taxon>eudicotyledons</taxon>
        <taxon>Gunneridae</taxon>
        <taxon>Pentapetalae</taxon>
        <taxon>rosids</taxon>
        <taxon>malvids</taxon>
        <taxon>Sapindales</taxon>
        <taxon>Rutaceae</taxon>
        <taxon>Aurantioideae</taxon>
        <taxon>Citrus</taxon>
    </lineage>
</organism>
<dbReference type="AlphaFoldDB" id="A0A067EFF2"/>
<dbReference type="Proteomes" id="UP000027120">
    <property type="component" value="Unassembled WGS sequence"/>
</dbReference>
<gene>
    <name evidence="1" type="ORF">CISIN_1g038252mg</name>
</gene>